<dbReference type="AlphaFoldDB" id="X4ZUX0"/>
<name>X4ZUX0_9BACL</name>
<dbReference type="STRING" id="1268072.PSAB_05910"/>
<evidence type="ECO:0000313" key="2">
    <source>
        <dbReference type="Proteomes" id="UP000019772"/>
    </source>
</evidence>
<gene>
    <name evidence="1" type="ORF">PSAB_05910</name>
</gene>
<dbReference type="OrthoDB" id="2625549at2"/>
<evidence type="ECO:0000313" key="1">
    <source>
        <dbReference type="EMBL" id="AHV96118.1"/>
    </source>
</evidence>
<dbReference type="RefSeq" id="WP_025333681.1">
    <property type="nucleotide sequence ID" value="NZ_CP004078.1"/>
</dbReference>
<protein>
    <submittedName>
        <fullName evidence="1">Uncharacterized protein</fullName>
    </submittedName>
</protein>
<sequence>MPVDYIVDTTCGRHFCWSATSYENLILSIQDRGYMPTFIMPLSEYEARERAIEKERELKESA</sequence>
<dbReference type="HOGENOM" id="CLU_2899974_0_0_9"/>
<organism evidence="1 2">
    <name type="scientific">Paenibacillus sabinae T27</name>
    <dbReference type="NCBI Taxonomy" id="1268072"/>
    <lineage>
        <taxon>Bacteria</taxon>
        <taxon>Bacillati</taxon>
        <taxon>Bacillota</taxon>
        <taxon>Bacilli</taxon>
        <taxon>Bacillales</taxon>
        <taxon>Paenibacillaceae</taxon>
        <taxon>Paenibacillus</taxon>
    </lineage>
</organism>
<dbReference type="KEGG" id="psab:PSAB_05910"/>
<proteinExistence type="predicted"/>
<keyword evidence="2" id="KW-1185">Reference proteome</keyword>
<reference evidence="1 2" key="1">
    <citation type="journal article" date="2014" name="PLoS Genet.">
        <title>Comparative Genomic Analysis of N2-Fixing and Non-N2-Fixing Paenibacillus spp.: Organization, Evolution and Expression of the Nitrogen Fixation Genes.</title>
        <authorList>
            <person name="Xie J.B."/>
            <person name="Du Z."/>
            <person name="Bai L."/>
            <person name="Tian C."/>
            <person name="Zhang Y."/>
            <person name="Xie J.Y."/>
            <person name="Wang T."/>
            <person name="Liu X."/>
            <person name="Chen X."/>
            <person name="Cheng Q."/>
            <person name="Chen S."/>
            <person name="Li J."/>
        </authorList>
    </citation>
    <scope>NUCLEOTIDE SEQUENCE [LARGE SCALE GENOMIC DNA]</scope>
    <source>
        <strain evidence="1 2">T27</strain>
    </source>
</reference>
<dbReference type="Proteomes" id="UP000019772">
    <property type="component" value="Chromosome"/>
</dbReference>
<accession>X4ZUX0</accession>
<dbReference type="EMBL" id="CP004078">
    <property type="protein sequence ID" value="AHV96118.1"/>
    <property type="molecule type" value="Genomic_DNA"/>
</dbReference>